<dbReference type="PANTHER" id="PTHR43570">
    <property type="entry name" value="ALDEHYDE DEHYDROGENASE"/>
    <property type="match status" value="1"/>
</dbReference>
<comment type="similarity">
    <text evidence="1 4 6">Belongs to the aldehyde dehydrogenase family.</text>
</comment>
<dbReference type="SUPFAM" id="SSF53720">
    <property type="entry name" value="ALDH-like"/>
    <property type="match status" value="1"/>
</dbReference>
<dbReference type="InterPro" id="IPR012394">
    <property type="entry name" value="Aldehyde_DH_NAD(P)"/>
</dbReference>
<name>A0ABT4L5G0_9SPHI</name>
<sequence>MTTNKMEEEIKLVFARQQQHKFALRKTDAKTRIAKLKRLKKALESFEDEIYAALQIDLRKSRFETAVTELFFTYAEIDHAVKKLRNWMKPKSAAKTLSNFFASNKIYYEPKGVCLIIAPWNYPLQLIMSPLVSAIAAGNCVILKPSEVSNTTARVIHKLISETFNPEEIACFEGDAEVSTALLKLPFDHIFFTGSTAIGKVVMEAAAKNLTSVTLELGGKSPAVIDNTTDLKKAAEKIAWGKLVNAGQTCIAPDYVLIDEKLEADFVRHYKLATEKMFFTGKGINEEVYGKIINEKQFHRLNTLLKKALKEGAELAWGGETNEENLTINPTILISVNAGNPIMQEEIFGPVLPVVRYKNLQEAIDFINAKDKPLALYIFSDSAENKEKIITETSAGGTCVNDVLVHIGNPNLPFGGVNSSGMGSCHGIFGFKNFSHERAVVFQSKLGVTKMIYPPYKEKQGLLKWLKKLM</sequence>
<dbReference type="InterPro" id="IPR016163">
    <property type="entry name" value="Ald_DH_C"/>
</dbReference>
<evidence type="ECO:0000256" key="7">
    <source>
        <dbReference type="SAM" id="Coils"/>
    </source>
</evidence>
<gene>
    <name evidence="9" type="ORF">O0955_04010</name>
</gene>
<dbReference type="Gene3D" id="3.40.309.10">
    <property type="entry name" value="Aldehyde Dehydrogenase, Chain A, domain 2"/>
    <property type="match status" value="1"/>
</dbReference>
<feature type="coiled-coil region" evidence="7">
    <location>
        <begin position="29"/>
        <end position="56"/>
    </location>
</feature>
<evidence type="ECO:0000256" key="2">
    <source>
        <dbReference type="ARBA" id="ARBA00023002"/>
    </source>
</evidence>
<accession>A0ABT4L5G0</accession>
<protein>
    <recommendedName>
        <fullName evidence="4">Aldehyde dehydrogenase</fullName>
    </recommendedName>
</protein>
<dbReference type="Pfam" id="PF00171">
    <property type="entry name" value="Aldedh"/>
    <property type="match status" value="1"/>
</dbReference>
<dbReference type="Gene3D" id="3.40.605.10">
    <property type="entry name" value="Aldehyde Dehydrogenase, Chain A, domain 1"/>
    <property type="match status" value="1"/>
</dbReference>
<keyword evidence="7" id="KW-0175">Coiled coil</keyword>
<keyword evidence="10" id="KW-1185">Reference proteome</keyword>
<dbReference type="PIRSF" id="PIRSF036492">
    <property type="entry name" value="ALDH"/>
    <property type="match status" value="1"/>
</dbReference>
<evidence type="ECO:0000313" key="9">
    <source>
        <dbReference type="EMBL" id="MCZ4243159.1"/>
    </source>
</evidence>
<feature type="active site" evidence="5">
    <location>
        <position position="216"/>
    </location>
</feature>
<feature type="domain" description="Aldehyde dehydrogenase" evidence="8">
    <location>
        <begin position="9"/>
        <end position="439"/>
    </location>
</feature>
<keyword evidence="2 4" id="KW-0560">Oxidoreductase</keyword>
<dbReference type="InterPro" id="IPR029510">
    <property type="entry name" value="Ald_DH_CS_GLU"/>
</dbReference>
<evidence type="ECO:0000313" key="10">
    <source>
        <dbReference type="Proteomes" id="UP001144347"/>
    </source>
</evidence>
<dbReference type="PROSITE" id="PS00687">
    <property type="entry name" value="ALDEHYDE_DEHYDR_GLU"/>
    <property type="match status" value="1"/>
</dbReference>
<evidence type="ECO:0000256" key="4">
    <source>
        <dbReference type="PIRNR" id="PIRNR036492"/>
    </source>
</evidence>
<dbReference type="InterPro" id="IPR015590">
    <property type="entry name" value="Aldehyde_DH_dom"/>
</dbReference>
<evidence type="ECO:0000256" key="6">
    <source>
        <dbReference type="RuleBase" id="RU003345"/>
    </source>
</evidence>
<evidence type="ECO:0000256" key="3">
    <source>
        <dbReference type="ARBA" id="ARBA00023027"/>
    </source>
</evidence>
<dbReference type="InterPro" id="IPR016162">
    <property type="entry name" value="Ald_DH_N"/>
</dbReference>
<proteinExistence type="inferred from homology"/>
<dbReference type="InterPro" id="IPR016161">
    <property type="entry name" value="Ald_DH/histidinol_DH"/>
</dbReference>
<organism evidence="9 10">
    <name type="scientific">Pedobacter punctiformis</name>
    <dbReference type="NCBI Taxonomy" id="3004097"/>
    <lineage>
        <taxon>Bacteria</taxon>
        <taxon>Pseudomonadati</taxon>
        <taxon>Bacteroidota</taxon>
        <taxon>Sphingobacteriia</taxon>
        <taxon>Sphingobacteriales</taxon>
        <taxon>Sphingobacteriaceae</taxon>
        <taxon>Pedobacter</taxon>
    </lineage>
</organism>
<dbReference type="RefSeq" id="WP_269426230.1">
    <property type="nucleotide sequence ID" value="NZ_JAPWGM010000001.1"/>
</dbReference>
<keyword evidence="3" id="KW-0520">NAD</keyword>
<dbReference type="InterPro" id="IPR016160">
    <property type="entry name" value="Ald_DH_CS_CYS"/>
</dbReference>
<dbReference type="PANTHER" id="PTHR43570:SF20">
    <property type="entry name" value="ALDEHYDE DEHYDROGENASE ALDX-RELATED"/>
    <property type="match status" value="1"/>
</dbReference>
<dbReference type="Proteomes" id="UP001144347">
    <property type="component" value="Unassembled WGS sequence"/>
</dbReference>
<comment type="caution">
    <text evidence="9">The sequence shown here is derived from an EMBL/GenBank/DDBJ whole genome shotgun (WGS) entry which is preliminary data.</text>
</comment>
<evidence type="ECO:0000259" key="8">
    <source>
        <dbReference type="Pfam" id="PF00171"/>
    </source>
</evidence>
<evidence type="ECO:0000256" key="5">
    <source>
        <dbReference type="PROSITE-ProRule" id="PRU10007"/>
    </source>
</evidence>
<evidence type="ECO:0000256" key="1">
    <source>
        <dbReference type="ARBA" id="ARBA00009986"/>
    </source>
</evidence>
<reference evidence="9" key="1">
    <citation type="submission" date="2022-12" db="EMBL/GenBank/DDBJ databases">
        <title>Genome sequence of HCMS5-2.</title>
        <authorList>
            <person name="Woo H."/>
        </authorList>
    </citation>
    <scope>NUCLEOTIDE SEQUENCE</scope>
    <source>
        <strain evidence="9">HCMS5-2</strain>
    </source>
</reference>
<dbReference type="PROSITE" id="PS00070">
    <property type="entry name" value="ALDEHYDE_DEHYDR_CYS"/>
    <property type="match status" value="1"/>
</dbReference>
<dbReference type="EMBL" id="JAPWGM010000001">
    <property type="protein sequence ID" value="MCZ4243159.1"/>
    <property type="molecule type" value="Genomic_DNA"/>
</dbReference>